<name>A0A4R7K9U2_9CLOT</name>
<reference evidence="2 3" key="1">
    <citation type="submission" date="2019-03" db="EMBL/GenBank/DDBJ databases">
        <title>Genomic Encyclopedia of Type Strains, Phase IV (KMG-IV): sequencing the most valuable type-strain genomes for metagenomic binning, comparative biology and taxonomic classification.</title>
        <authorList>
            <person name="Goeker M."/>
        </authorList>
    </citation>
    <scope>NUCLEOTIDE SEQUENCE [LARGE SCALE GENOMIC DNA]</scope>
    <source>
        <strain evidence="2 3">DSM 24455</strain>
    </source>
</reference>
<comment type="caution">
    <text evidence="2">The sequence shown here is derived from an EMBL/GenBank/DDBJ whole genome shotgun (WGS) entry which is preliminary data.</text>
</comment>
<dbReference type="Gene3D" id="3.40.50.150">
    <property type="entry name" value="Vaccinia Virus protein VP39"/>
    <property type="match status" value="1"/>
</dbReference>
<organism evidence="2 3">
    <name type="scientific">Fonticella tunisiensis</name>
    <dbReference type="NCBI Taxonomy" id="1096341"/>
    <lineage>
        <taxon>Bacteria</taxon>
        <taxon>Bacillati</taxon>
        <taxon>Bacillota</taxon>
        <taxon>Clostridia</taxon>
        <taxon>Eubacteriales</taxon>
        <taxon>Clostridiaceae</taxon>
        <taxon>Fonticella</taxon>
    </lineage>
</organism>
<gene>
    <name evidence="2" type="ORF">EDD71_12328</name>
</gene>
<protein>
    <recommendedName>
        <fullName evidence="1">Methyltransferase type 11 domain-containing protein</fullName>
    </recommendedName>
</protein>
<dbReference type="EMBL" id="SOAZ01000023">
    <property type="protein sequence ID" value="TDT50932.1"/>
    <property type="molecule type" value="Genomic_DNA"/>
</dbReference>
<dbReference type="Pfam" id="PF08241">
    <property type="entry name" value="Methyltransf_11"/>
    <property type="match status" value="1"/>
</dbReference>
<dbReference type="Proteomes" id="UP000295325">
    <property type="component" value="Unassembled WGS sequence"/>
</dbReference>
<sequence>MKKDITVELGSLKLHGNVLDISTRGNNIISEIVNITYTKNEAESLEKEYIVWDNINISSKDSFYDYACSFFSLGFIRGKRNLNKRLKELKRVLKKDGKLFIWDLHIPSTTLFGDFNVIAKLPDGREKRLNLRVKLNPFRVKFVDMLKLLENNGYKIIISTISNNKYYIEAVNIKEEKDEDGSGGP</sequence>
<dbReference type="InterPro" id="IPR013216">
    <property type="entry name" value="Methyltransf_11"/>
</dbReference>
<keyword evidence="3" id="KW-1185">Reference proteome</keyword>
<dbReference type="GO" id="GO:0008757">
    <property type="term" value="F:S-adenosylmethionine-dependent methyltransferase activity"/>
    <property type="evidence" value="ECO:0007669"/>
    <property type="project" value="InterPro"/>
</dbReference>
<evidence type="ECO:0000313" key="3">
    <source>
        <dbReference type="Proteomes" id="UP000295325"/>
    </source>
</evidence>
<evidence type="ECO:0000313" key="2">
    <source>
        <dbReference type="EMBL" id="TDT50932.1"/>
    </source>
</evidence>
<dbReference type="SUPFAM" id="SSF53335">
    <property type="entry name" value="S-adenosyl-L-methionine-dependent methyltransferases"/>
    <property type="match status" value="1"/>
</dbReference>
<feature type="domain" description="Methyltransferase type 11" evidence="1">
    <location>
        <begin position="37"/>
        <end position="101"/>
    </location>
</feature>
<dbReference type="RefSeq" id="WP_133628921.1">
    <property type="nucleotide sequence ID" value="NZ_SOAZ01000023.1"/>
</dbReference>
<evidence type="ECO:0000259" key="1">
    <source>
        <dbReference type="Pfam" id="PF08241"/>
    </source>
</evidence>
<dbReference type="InterPro" id="IPR029063">
    <property type="entry name" value="SAM-dependent_MTases_sf"/>
</dbReference>
<dbReference type="AlphaFoldDB" id="A0A4R7K9U2"/>
<proteinExistence type="predicted"/>
<accession>A0A4R7K9U2</accession>